<evidence type="ECO:0000256" key="10">
    <source>
        <dbReference type="ARBA" id="ARBA00023015"/>
    </source>
</evidence>
<evidence type="ECO:0000256" key="14">
    <source>
        <dbReference type="ARBA" id="ARBA00047770"/>
    </source>
</evidence>
<feature type="binding site" evidence="16">
    <location>
        <begin position="304"/>
        <end position="307"/>
    </location>
    <ligand>
        <name>S-adenosyl-L-methionine</name>
        <dbReference type="ChEBI" id="CHEBI:59789"/>
    </ligand>
</feature>
<dbReference type="SUPFAM" id="SSF53335">
    <property type="entry name" value="S-adenosyl-L-methionine-dependent methyltransferases"/>
    <property type="match status" value="1"/>
</dbReference>
<keyword evidence="6 15" id="KW-0808">Transferase</keyword>
<feature type="compositionally biased region" description="Basic residues" evidence="17">
    <location>
        <begin position="67"/>
        <end position="82"/>
    </location>
</feature>
<reference evidence="20" key="3">
    <citation type="journal article" date="2010" name="Genome Res.">
        <title>Population genomic sequencing of Coccidioides fungi reveals recent hybridization and transposon control.</title>
        <authorList>
            <person name="Neafsey D.E."/>
            <person name="Barker B.M."/>
            <person name="Sharpton T.J."/>
            <person name="Stajich J.E."/>
            <person name="Park D.J."/>
            <person name="Whiston E."/>
            <person name="Hung C.-Y."/>
            <person name="McMahan C."/>
            <person name="White J."/>
            <person name="Sykes S."/>
            <person name="Heiman D."/>
            <person name="Young S."/>
            <person name="Zeng Q."/>
            <person name="Abouelleil A."/>
            <person name="Aftuck L."/>
            <person name="Bessette D."/>
            <person name="Brown A."/>
            <person name="FitzGerald M."/>
            <person name="Lui A."/>
            <person name="Macdonald J.P."/>
            <person name="Priest M."/>
            <person name="Orbach M.J."/>
            <person name="Galgiani J.N."/>
            <person name="Kirkland T.N."/>
            <person name="Cole G.T."/>
            <person name="Birren B.W."/>
            <person name="Henn M.R."/>
            <person name="Taylor J.W."/>
            <person name="Rounsley S.D."/>
        </authorList>
    </citation>
    <scope>NUCLEOTIDE SEQUENCE [LARGE SCALE GENOMIC DNA]</scope>
    <source>
        <strain evidence="20">RMSCC 3488</strain>
    </source>
</reference>
<evidence type="ECO:0000256" key="12">
    <source>
        <dbReference type="ARBA" id="ARBA00023242"/>
    </source>
</evidence>
<dbReference type="InterPro" id="IPR030445">
    <property type="entry name" value="H3-K79_meTrfase"/>
</dbReference>
<evidence type="ECO:0000256" key="11">
    <source>
        <dbReference type="ARBA" id="ARBA00023163"/>
    </source>
</evidence>
<dbReference type="Pfam" id="PF08123">
    <property type="entry name" value="DOT1"/>
    <property type="match status" value="1"/>
</dbReference>
<keyword evidence="12 15" id="KW-0539">Nucleus</keyword>
<dbReference type="InterPro" id="IPR025789">
    <property type="entry name" value="DOT1_dom"/>
</dbReference>
<evidence type="ECO:0000256" key="17">
    <source>
        <dbReference type="SAM" id="MobiDB-lite"/>
    </source>
</evidence>
<feature type="domain" description="DOT1" evidence="18">
    <location>
        <begin position="177"/>
        <end position="498"/>
    </location>
</feature>
<feature type="region of interest" description="Disordered" evidence="17">
    <location>
        <begin position="23"/>
        <end position="96"/>
    </location>
</feature>
<dbReference type="InterPro" id="IPR029063">
    <property type="entry name" value="SAM-dependent_MTases_sf"/>
</dbReference>
<dbReference type="GO" id="GO:0000781">
    <property type="term" value="C:chromosome, telomeric region"/>
    <property type="evidence" value="ECO:0007669"/>
    <property type="project" value="GOC"/>
</dbReference>
<evidence type="ECO:0000256" key="3">
    <source>
        <dbReference type="ARBA" id="ARBA00012190"/>
    </source>
</evidence>
<feature type="binding site" evidence="16">
    <location>
        <position position="353"/>
    </location>
    <ligand>
        <name>S-adenosyl-L-methionine</name>
        <dbReference type="ChEBI" id="CHEBI:59789"/>
    </ligand>
</feature>
<accession>A0A0J6FQW3</accession>
<protein>
    <recommendedName>
        <fullName evidence="4 15">Histone-lysine N-methyltransferase, H3 lysine-79 specific</fullName>
        <ecNumber evidence="3 15">2.1.1.360</ecNumber>
    </recommendedName>
    <alternativeName>
        <fullName evidence="13 15">Histone H3-K79 methyltransferase</fullName>
    </alternativeName>
</protein>
<dbReference type="AlphaFoldDB" id="A0A0J6FQW3"/>
<comment type="subcellular location">
    <subcellularLocation>
        <location evidence="2 15">Nucleus</location>
    </subcellularLocation>
</comment>
<dbReference type="FunFam" id="3.40.50.150:FF:000033">
    <property type="entry name" value="Histone-lysine N-methyltransferase, H3 lysine-79 specific"/>
    <property type="match status" value="1"/>
</dbReference>
<dbReference type="Proteomes" id="UP000054567">
    <property type="component" value="Unassembled WGS sequence"/>
</dbReference>
<dbReference type="Gene3D" id="1.10.260.170">
    <property type="match status" value="1"/>
</dbReference>
<feature type="compositionally biased region" description="Low complexity" evidence="17">
    <location>
        <begin position="51"/>
        <end position="66"/>
    </location>
</feature>
<dbReference type="GO" id="GO:0140956">
    <property type="term" value="F:histone H3K79 trimethyltransferase activity"/>
    <property type="evidence" value="ECO:0007669"/>
    <property type="project" value="UniProtKB-EC"/>
</dbReference>
<sequence length="506" mass="56854">MSFFDHLQKKGVGAIQAQKVQIRKVERKPSKVVSSLSLSSIAKPQPRLDTVSKPVAARRSASSASKPARHPQPRSRPPSRKRNTIEPTLFGSSEESDTDVSLDLRITKRARVSSSVEPDLHRRVRDTDAFSDEAAFDMIHAADVISSKKSLGFNNAFGIEDGPIIVELQYPGAPQKERYQLVVPRDNDGFKPLDDIVQLLEIVSQNYIPEEHLAFFEDESNGLLRRLRRALSNTSLTDFLDGVKSYNETIQRLHQDGSISRHLDSKHALALPLVERILTQVYSRTVSPRVDSLRQYENGSDNVYGELLPRLVSKIFAETRLKSDQVFVDLGSGVGNVVLQAALEIGCESWGCEMMQNACDLAELQEKEFKTRCRLWGLQPGQTHLKRGDFLEVDSVGKILQKADVVLINNQAFTPELNHKLVNYFLDMKEGCQIVSLKSFVPAGHRIQSRNLNSPINLLSVKQKQYWSDSVSWTNAAGTYFIATKDSSRLKAFFRVIDVKEQVFFG</sequence>
<evidence type="ECO:0000256" key="6">
    <source>
        <dbReference type="ARBA" id="ARBA00022679"/>
    </source>
</evidence>
<dbReference type="Gene3D" id="3.40.50.150">
    <property type="entry name" value="Vaccinia Virus protein VP39"/>
    <property type="match status" value="1"/>
</dbReference>
<reference evidence="20" key="2">
    <citation type="journal article" date="2009" name="Genome Res.">
        <title>Comparative genomic analyses of the human fungal pathogens Coccidioides and their relatives.</title>
        <authorList>
            <person name="Sharpton T.J."/>
            <person name="Stajich J.E."/>
            <person name="Rounsley S.D."/>
            <person name="Gardner M.J."/>
            <person name="Wortman J.R."/>
            <person name="Jordar V.S."/>
            <person name="Maiti R."/>
            <person name="Kodira C.D."/>
            <person name="Neafsey D.E."/>
            <person name="Zeng Q."/>
            <person name="Hung C.-Y."/>
            <person name="McMahan C."/>
            <person name="Muszewska A."/>
            <person name="Grynberg M."/>
            <person name="Mandel M.A."/>
            <person name="Kellner E.M."/>
            <person name="Barker B.M."/>
            <person name="Galgiani J.N."/>
            <person name="Orbach M.J."/>
            <person name="Kirkland T.N."/>
            <person name="Cole G.T."/>
            <person name="Henn M.R."/>
            <person name="Birren B.W."/>
            <person name="Taylor J.W."/>
        </authorList>
    </citation>
    <scope>NUCLEOTIDE SEQUENCE [LARGE SCALE GENOMIC DNA]</scope>
    <source>
        <strain evidence="20">RMSCC 3488</strain>
    </source>
</reference>
<gene>
    <name evidence="19" type="ORF">CPAG_08156</name>
</gene>
<keyword evidence="9 15" id="KW-0156">Chromatin regulator</keyword>
<evidence type="ECO:0000256" key="1">
    <source>
        <dbReference type="ARBA" id="ARBA00003482"/>
    </source>
</evidence>
<keyword evidence="11 15" id="KW-0804">Transcription</keyword>
<dbReference type="PANTHER" id="PTHR21451:SF0">
    <property type="entry name" value="HISTONE-LYSINE N-METHYLTRANSFERASE, H3 LYSINE-79 SPECIFIC"/>
    <property type="match status" value="1"/>
</dbReference>
<evidence type="ECO:0000256" key="5">
    <source>
        <dbReference type="ARBA" id="ARBA00022603"/>
    </source>
</evidence>
<dbReference type="GO" id="GO:0006281">
    <property type="term" value="P:DNA repair"/>
    <property type="evidence" value="ECO:0007669"/>
    <property type="project" value="InterPro"/>
</dbReference>
<evidence type="ECO:0000256" key="15">
    <source>
        <dbReference type="PIRNR" id="PIRNR017570"/>
    </source>
</evidence>
<evidence type="ECO:0000256" key="13">
    <source>
        <dbReference type="ARBA" id="ARBA00029821"/>
    </source>
</evidence>
<dbReference type="VEuPathDB" id="FungiDB:CPAG_08156"/>
<dbReference type="GO" id="GO:0000786">
    <property type="term" value="C:nucleosome"/>
    <property type="evidence" value="ECO:0007669"/>
    <property type="project" value="InterPro"/>
</dbReference>
<dbReference type="GO" id="GO:0032259">
    <property type="term" value="P:methylation"/>
    <property type="evidence" value="ECO:0007669"/>
    <property type="project" value="UniProtKB-KW"/>
</dbReference>
<dbReference type="EMBL" id="DS268113">
    <property type="protein sequence ID" value="KMM71855.1"/>
    <property type="molecule type" value="Genomic_DNA"/>
</dbReference>
<comment type="similarity">
    <text evidence="15">Belongs to the class I-like SAM-binding methyltransferase superfamily. DOT1 family.</text>
</comment>
<feature type="binding site" evidence="16">
    <location>
        <begin position="327"/>
        <end position="336"/>
    </location>
    <ligand>
        <name>S-adenosyl-L-methionine</name>
        <dbReference type="ChEBI" id="CHEBI:59789"/>
    </ligand>
</feature>
<evidence type="ECO:0000256" key="9">
    <source>
        <dbReference type="ARBA" id="ARBA00022853"/>
    </source>
</evidence>
<evidence type="ECO:0000256" key="7">
    <source>
        <dbReference type="ARBA" id="ARBA00022691"/>
    </source>
</evidence>
<feature type="binding site" evidence="16">
    <location>
        <begin position="389"/>
        <end position="390"/>
    </location>
    <ligand>
        <name>S-adenosyl-L-methionine</name>
        <dbReference type="ChEBI" id="CHEBI:59789"/>
    </ligand>
</feature>
<evidence type="ECO:0000313" key="20">
    <source>
        <dbReference type="Proteomes" id="UP000054567"/>
    </source>
</evidence>
<dbReference type="OrthoDB" id="443402at2759"/>
<dbReference type="GO" id="GO:0005634">
    <property type="term" value="C:nucleus"/>
    <property type="evidence" value="ECO:0007669"/>
    <property type="project" value="UniProtKB-SubCell"/>
</dbReference>
<evidence type="ECO:0000256" key="2">
    <source>
        <dbReference type="ARBA" id="ARBA00004123"/>
    </source>
</evidence>
<keyword evidence="8" id="KW-0677">Repeat</keyword>
<evidence type="ECO:0000256" key="4">
    <source>
        <dbReference type="ARBA" id="ARBA00020987"/>
    </source>
</evidence>
<evidence type="ECO:0000256" key="8">
    <source>
        <dbReference type="ARBA" id="ARBA00022737"/>
    </source>
</evidence>
<dbReference type="PANTHER" id="PTHR21451">
    <property type="entry name" value="HISTONE H3 METHYLTRANSFERASE"/>
    <property type="match status" value="1"/>
</dbReference>
<dbReference type="InterPro" id="IPR021162">
    <property type="entry name" value="Dot1"/>
</dbReference>
<dbReference type="PIRSF" id="PIRSF017570">
    <property type="entry name" value="Histone_H3-K79_MeTrfase"/>
    <property type="match status" value="1"/>
</dbReference>
<evidence type="ECO:0000313" key="19">
    <source>
        <dbReference type="EMBL" id="KMM71855.1"/>
    </source>
</evidence>
<reference evidence="19 20" key="1">
    <citation type="submission" date="2007-06" db="EMBL/GenBank/DDBJ databases">
        <title>The Genome Sequence of Coccidioides posadasii RMSCC_3488.</title>
        <authorList>
            <consortium name="Coccidioides Genome Resources Consortium"/>
            <consortium name="The Broad Institute Genome Sequencing Platform"/>
            <person name="Henn M.R."/>
            <person name="Sykes S."/>
            <person name="Young S."/>
            <person name="Jaffe D."/>
            <person name="Berlin A."/>
            <person name="Alvarez P."/>
            <person name="Butler J."/>
            <person name="Gnerre S."/>
            <person name="Grabherr M."/>
            <person name="Mauceli E."/>
            <person name="Brockman W."/>
            <person name="Kodira C."/>
            <person name="Alvarado L."/>
            <person name="Zeng Q."/>
            <person name="Crawford M."/>
            <person name="Antoine C."/>
            <person name="Devon K."/>
            <person name="Galgiani J."/>
            <person name="Orsborn K."/>
            <person name="Lewis M.L."/>
            <person name="Nusbaum C."/>
            <person name="Galagan J."/>
            <person name="Birren B."/>
        </authorList>
    </citation>
    <scope>NUCLEOTIDE SEQUENCE [LARGE SCALE GENOMIC DNA]</scope>
    <source>
        <strain evidence="19 20">RMSCC 3488</strain>
    </source>
</reference>
<proteinExistence type="inferred from homology"/>
<keyword evidence="5 15" id="KW-0489">Methyltransferase</keyword>
<dbReference type="EC" id="2.1.1.360" evidence="3 15"/>
<feature type="compositionally biased region" description="Low complexity" evidence="17">
    <location>
        <begin position="31"/>
        <end position="40"/>
    </location>
</feature>
<dbReference type="GO" id="GO:0031509">
    <property type="term" value="P:subtelomeric heterochromatin formation"/>
    <property type="evidence" value="ECO:0007669"/>
    <property type="project" value="InterPro"/>
</dbReference>
<dbReference type="PROSITE" id="PS51569">
    <property type="entry name" value="DOT1"/>
    <property type="match status" value="1"/>
</dbReference>
<comment type="function">
    <text evidence="1 15">Histone methyltransferase that specifically trimethylates histone H3 to form H3K79me3. This methylation is required for telomere silencing and for the pachytene checkpoint during the meiotic cell cycle by allowing the recruitment of RAD9 to double strand breaks. Nucleosomes are preferred as substrate compared to free histone.</text>
</comment>
<keyword evidence="10 15" id="KW-0805">Transcription regulation</keyword>
<evidence type="ECO:0000259" key="18">
    <source>
        <dbReference type="PROSITE" id="PS51569"/>
    </source>
</evidence>
<name>A0A0J6FQW3_COCPO</name>
<organism evidence="19 20">
    <name type="scientific">Coccidioides posadasii RMSCC 3488</name>
    <dbReference type="NCBI Taxonomy" id="454284"/>
    <lineage>
        <taxon>Eukaryota</taxon>
        <taxon>Fungi</taxon>
        <taxon>Dikarya</taxon>
        <taxon>Ascomycota</taxon>
        <taxon>Pezizomycotina</taxon>
        <taxon>Eurotiomycetes</taxon>
        <taxon>Eurotiomycetidae</taxon>
        <taxon>Onygenales</taxon>
        <taxon>Onygenaceae</taxon>
        <taxon>Coccidioides</taxon>
    </lineage>
</organism>
<comment type="catalytic activity">
    <reaction evidence="14 15">
        <text>L-lysyl(79)-[histone H3] + 3 S-adenosyl-L-methionine = N(6),N(6),N(6)-trimethyl-L-lysyl(79)-[histone H3] + 3 S-adenosyl-L-homocysteine + 3 H(+)</text>
        <dbReference type="Rhea" id="RHEA:60328"/>
        <dbReference type="Rhea" id="RHEA-COMP:15549"/>
        <dbReference type="Rhea" id="RHEA-COMP:15552"/>
        <dbReference type="ChEBI" id="CHEBI:15378"/>
        <dbReference type="ChEBI" id="CHEBI:29969"/>
        <dbReference type="ChEBI" id="CHEBI:57856"/>
        <dbReference type="ChEBI" id="CHEBI:59789"/>
        <dbReference type="ChEBI" id="CHEBI:61961"/>
        <dbReference type="EC" id="2.1.1.360"/>
    </reaction>
</comment>
<keyword evidence="7 15" id="KW-0949">S-adenosyl-L-methionine</keyword>
<evidence type="ECO:0000256" key="16">
    <source>
        <dbReference type="PIRSR" id="PIRSR017570-1"/>
    </source>
</evidence>
<dbReference type="GO" id="GO:0042393">
    <property type="term" value="F:histone binding"/>
    <property type="evidence" value="ECO:0007669"/>
    <property type="project" value="InterPro"/>
</dbReference>
<dbReference type="GO" id="GO:0000077">
    <property type="term" value="P:DNA damage checkpoint signaling"/>
    <property type="evidence" value="ECO:0007669"/>
    <property type="project" value="InterPro"/>
</dbReference>